<proteinExistence type="predicted"/>
<feature type="transmembrane region" description="Helical" evidence="1">
    <location>
        <begin position="68"/>
        <end position="90"/>
    </location>
</feature>
<feature type="transmembrane region" description="Helical" evidence="1">
    <location>
        <begin position="157"/>
        <end position="178"/>
    </location>
</feature>
<accession>A0AAN8WBE6</accession>
<dbReference type="Proteomes" id="UP001381693">
    <property type="component" value="Unassembled WGS sequence"/>
</dbReference>
<gene>
    <name evidence="2" type="ORF">SK128_024398</name>
</gene>
<keyword evidence="3" id="KW-1185">Reference proteome</keyword>
<evidence type="ECO:0008006" key="4">
    <source>
        <dbReference type="Google" id="ProtNLM"/>
    </source>
</evidence>
<organism evidence="2 3">
    <name type="scientific">Halocaridina rubra</name>
    <name type="common">Hawaiian red shrimp</name>
    <dbReference type="NCBI Taxonomy" id="373956"/>
    <lineage>
        <taxon>Eukaryota</taxon>
        <taxon>Metazoa</taxon>
        <taxon>Ecdysozoa</taxon>
        <taxon>Arthropoda</taxon>
        <taxon>Crustacea</taxon>
        <taxon>Multicrustacea</taxon>
        <taxon>Malacostraca</taxon>
        <taxon>Eumalacostraca</taxon>
        <taxon>Eucarida</taxon>
        <taxon>Decapoda</taxon>
        <taxon>Pleocyemata</taxon>
        <taxon>Caridea</taxon>
        <taxon>Atyoidea</taxon>
        <taxon>Atyidae</taxon>
        <taxon>Halocaridina</taxon>
    </lineage>
</organism>
<dbReference type="EMBL" id="JAXCGZ010022708">
    <property type="protein sequence ID" value="KAK7026485.1"/>
    <property type="molecule type" value="Genomic_DNA"/>
</dbReference>
<comment type="caution">
    <text evidence="2">The sequence shown here is derived from an EMBL/GenBank/DDBJ whole genome shotgun (WGS) entry which is preliminary data.</text>
</comment>
<feature type="transmembrane region" description="Helical" evidence="1">
    <location>
        <begin position="306"/>
        <end position="328"/>
    </location>
</feature>
<protein>
    <recommendedName>
        <fullName evidence="4">Gustatory receptor</fullName>
    </recommendedName>
</protein>
<evidence type="ECO:0000313" key="3">
    <source>
        <dbReference type="Proteomes" id="UP001381693"/>
    </source>
</evidence>
<dbReference type="AlphaFoldDB" id="A0AAN8WBE6"/>
<sequence length="437" mass="50102">MSAVAPSEDITPPSVPKPRSCRREAWALKIRSSHLLLRSIEVVGCVFGHLPGFVTTKNGIPVFTYKSFYTLYAFTLIILMTLLKVYAIAFPADILGSYDTQENVSQVAPFYLEILFFYLIVTFTIVRALPIKLAFLDIYDMMKYTPAPSFTKQFCSVFVWVFFICITIARYVSIALYTMSIPCSKFSFSTVATPLQEIFVKIYMTWVLEVYILISINLVERQQFLQSVMKEAITPQTEGSWDLLDIQLIEGAIEQHRRFGRLVSRFYEAMSPGLLVLVTSFFINEAFGLFTFLTNVVFIGGILEPIALIEGGFLLSHFFLIFTVCCLASSLSDQVSLKQEDYGCFSHKLENNAKMLMFTMHNHVKILFSSYGNIPQKFNHFFHNNIAMLFVFVKYTRIISLHMLENIQNCLFTHTASCRNNARPKNIYSRRFSELCD</sequence>
<feature type="transmembrane region" description="Helical" evidence="1">
    <location>
        <begin position="274"/>
        <end position="300"/>
    </location>
</feature>
<evidence type="ECO:0000256" key="1">
    <source>
        <dbReference type="SAM" id="Phobius"/>
    </source>
</evidence>
<keyword evidence="1" id="KW-1133">Transmembrane helix</keyword>
<reference evidence="2 3" key="1">
    <citation type="submission" date="2023-11" db="EMBL/GenBank/DDBJ databases">
        <title>Halocaridina rubra genome assembly.</title>
        <authorList>
            <person name="Smith C."/>
        </authorList>
    </citation>
    <scope>NUCLEOTIDE SEQUENCE [LARGE SCALE GENOMIC DNA]</scope>
    <source>
        <strain evidence="2">EP-1</strain>
        <tissue evidence="2">Whole</tissue>
    </source>
</reference>
<feature type="transmembrane region" description="Helical" evidence="1">
    <location>
        <begin position="198"/>
        <end position="219"/>
    </location>
</feature>
<keyword evidence="1" id="KW-0472">Membrane</keyword>
<feature type="transmembrane region" description="Helical" evidence="1">
    <location>
        <begin position="110"/>
        <end position="136"/>
    </location>
</feature>
<name>A0AAN8WBE6_HALRR</name>
<evidence type="ECO:0000313" key="2">
    <source>
        <dbReference type="EMBL" id="KAK7026485.1"/>
    </source>
</evidence>
<keyword evidence="1" id="KW-0812">Transmembrane</keyword>